<protein>
    <submittedName>
        <fullName evidence="2">Uncharacterized protein</fullName>
    </submittedName>
</protein>
<dbReference type="GeneID" id="37032825"/>
<dbReference type="EMBL" id="KZ819356">
    <property type="protein sequence ID" value="PWN45234.1"/>
    <property type="molecule type" value="Genomic_DNA"/>
</dbReference>
<dbReference type="AlphaFoldDB" id="A0A316W6I0"/>
<evidence type="ECO:0000256" key="1">
    <source>
        <dbReference type="SAM" id="MobiDB-lite"/>
    </source>
</evidence>
<feature type="compositionally biased region" description="Low complexity" evidence="1">
    <location>
        <begin position="341"/>
        <end position="361"/>
    </location>
</feature>
<evidence type="ECO:0000313" key="2">
    <source>
        <dbReference type="EMBL" id="PWN45234.1"/>
    </source>
</evidence>
<keyword evidence="3" id="KW-1185">Reference proteome</keyword>
<feature type="compositionally biased region" description="Polar residues" evidence="1">
    <location>
        <begin position="43"/>
        <end position="58"/>
    </location>
</feature>
<dbReference type="InParanoid" id="A0A316W6I0"/>
<feature type="region of interest" description="Disordered" evidence="1">
    <location>
        <begin position="284"/>
        <end position="361"/>
    </location>
</feature>
<feature type="region of interest" description="Disordered" evidence="1">
    <location>
        <begin position="199"/>
        <end position="269"/>
    </location>
</feature>
<reference evidence="2 3" key="1">
    <citation type="journal article" date="2018" name="Mol. Biol. Evol.">
        <title>Broad Genomic Sampling Reveals a Smut Pathogenic Ancestry of the Fungal Clade Ustilaginomycotina.</title>
        <authorList>
            <person name="Kijpornyongpan T."/>
            <person name="Mondo S.J."/>
            <person name="Barry K."/>
            <person name="Sandor L."/>
            <person name="Lee J."/>
            <person name="Lipzen A."/>
            <person name="Pangilinan J."/>
            <person name="LaButti K."/>
            <person name="Hainaut M."/>
            <person name="Henrissat B."/>
            <person name="Grigoriev I.V."/>
            <person name="Spatafora J.W."/>
            <person name="Aime M.C."/>
        </authorList>
    </citation>
    <scope>NUCLEOTIDE SEQUENCE [LARGE SCALE GENOMIC DNA]</scope>
    <source>
        <strain evidence="2 3">MCA 4658</strain>
    </source>
</reference>
<sequence length="361" mass="37410">MWLDHIVPSDHIVSRTPRPAPRIINPVRIKPPPMRSDRATIAHGSSSRQQTPSRSNDAGLQVDGSHQRHDQSSPYEDHVGRAAHFGPMSRSPPPVGSSRAELTASSSAAGGPARNGGSQAGVEGAHYDGPYGPNSSQNFASMHSFSPPPPLGMAAFFAAQAAESPEGANRAPAAELQPVEAAGPVIPRVTVPLRGRALVPPSTPVGSPSTPEKSPGLAHGLGVTPPMTPSPSLQKGKSPMMFIPNRPSRIPVADREARAREGQEKQAAHREDLLAEARRRCAATDAANEAARGKRPSSAMSQASSASSTNGRRSGPALSTAASTESADPVVKQFDAPPTIPSARATRSAAAASSTMAHPAH</sequence>
<feature type="region of interest" description="Disordered" evidence="1">
    <location>
        <begin position="1"/>
        <end position="145"/>
    </location>
</feature>
<accession>A0A316W6I0</accession>
<proteinExistence type="predicted"/>
<feature type="compositionally biased region" description="Basic and acidic residues" evidence="1">
    <location>
        <begin position="252"/>
        <end position="269"/>
    </location>
</feature>
<name>A0A316W6I0_9BASI</name>
<feature type="compositionally biased region" description="Polar residues" evidence="1">
    <location>
        <begin position="133"/>
        <end position="144"/>
    </location>
</feature>
<dbReference type="Proteomes" id="UP000245783">
    <property type="component" value="Unassembled WGS sequence"/>
</dbReference>
<gene>
    <name evidence="2" type="ORF">IE81DRAFT_208959</name>
</gene>
<feature type="compositionally biased region" description="Low complexity" evidence="1">
    <location>
        <begin position="297"/>
        <end position="308"/>
    </location>
</feature>
<evidence type="ECO:0000313" key="3">
    <source>
        <dbReference type="Proteomes" id="UP000245783"/>
    </source>
</evidence>
<organism evidence="2 3">
    <name type="scientific">Ceraceosorus guamensis</name>
    <dbReference type="NCBI Taxonomy" id="1522189"/>
    <lineage>
        <taxon>Eukaryota</taxon>
        <taxon>Fungi</taxon>
        <taxon>Dikarya</taxon>
        <taxon>Basidiomycota</taxon>
        <taxon>Ustilaginomycotina</taxon>
        <taxon>Exobasidiomycetes</taxon>
        <taxon>Ceraceosorales</taxon>
        <taxon>Ceraceosoraceae</taxon>
        <taxon>Ceraceosorus</taxon>
    </lineage>
</organism>
<feature type="compositionally biased region" description="Basic and acidic residues" evidence="1">
    <location>
        <begin position="65"/>
        <end position="80"/>
    </location>
</feature>
<dbReference type="RefSeq" id="XP_025372394.1">
    <property type="nucleotide sequence ID" value="XM_025510955.1"/>
</dbReference>